<gene>
    <name evidence="1" type="ORF">F441_13486</name>
</gene>
<protein>
    <submittedName>
        <fullName evidence="1">Uncharacterized protein</fullName>
    </submittedName>
</protein>
<name>W2WK93_PHYNI</name>
<sequence length="87" mass="10008">MAQELDLTPLRVFSNKQPTPSTCDGGDFSIGERVIQYFKTCHGIIDDNGWRVFFDDSTDKKQLCRILIASLEPQALREDVERTVRFQ</sequence>
<dbReference type="AlphaFoldDB" id="W2WK93"/>
<organism evidence="1 2">
    <name type="scientific">Phytophthora nicotianae CJ01A1</name>
    <dbReference type="NCBI Taxonomy" id="1317063"/>
    <lineage>
        <taxon>Eukaryota</taxon>
        <taxon>Sar</taxon>
        <taxon>Stramenopiles</taxon>
        <taxon>Oomycota</taxon>
        <taxon>Peronosporomycetes</taxon>
        <taxon>Peronosporales</taxon>
        <taxon>Peronosporaceae</taxon>
        <taxon>Phytophthora</taxon>
    </lineage>
</organism>
<feature type="non-terminal residue" evidence="1">
    <location>
        <position position="87"/>
    </location>
</feature>
<dbReference type="OrthoDB" id="10530563at2759"/>
<dbReference type="Proteomes" id="UP000018958">
    <property type="component" value="Unassembled WGS sequence"/>
</dbReference>
<dbReference type="EMBL" id="ANIX01002673">
    <property type="protein sequence ID" value="ETP10990.1"/>
    <property type="molecule type" value="Genomic_DNA"/>
</dbReference>
<reference evidence="1 2" key="1">
    <citation type="submission" date="2013-11" db="EMBL/GenBank/DDBJ databases">
        <title>The Genome Sequence of Phytophthora parasitica CJ01A1.</title>
        <authorList>
            <consortium name="The Broad Institute Genomics Platform"/>
            <person name="Russ C."/>
            <person name="Tyler B."/>
            <person name="Panabieres F."/>
            <person name="Shan W."/>
            <person name="Tripathy S."/>
            <person name="Grunwald N."/>
            <person name="Machado M."/>
            <person name="Johnson C.S."/>
            <person name="Walker B."/>
            <person name="Young S.K."/>
            <person name="Zeng Q."/>
            <person name="Gargeya S."/>
            <person name="Fitzgerald M."/>
            <person name="Haas B."/>
            <person name="Abouelleil A."/>
            <person name="Allen A.W."/>
            <person name="Alvarado L."/>
            <person name="Arachchi H.M."/>
            <person name="Berlin A.M."/>
            <person name="Chapman S.B."/>
            <person name="Gainer-Dewar J."/>
            <person name="Goldberg J."/>
            <person name="Griggs A."/>
            <person name="Gujja S."/>
            <person name="Hansen M."/>
            <person name="Howarth C."/>
            <person name="Imamovic A."/>
            <person name="Ireland A."/>
            <person name="Larimer J."/>
            <person name="McCowan C."/>
            <person name="Murphy C."/>
            <person name="Pearson M."/>
            <person name="Poon T.W."/>
            <person name="Priest M."/>
            <person name="Roberts A."/>
            <person name="Saif S."/>
            <person name="Shea T."/>
            <person name="Sisk P."/>
            <person name="Sykes S."/>
            <person name="Wortman J."/>
            <person name="Nusbaum C."/>
            <person name="Birren B."/>
        </authorList>
    </citation>
    <scope>NUCLEOTIDE SEQUENCE [LARGE SCALE GENOMIC DNA]</scope>
    <source>
        <strain evidence="1 2">CJ01A1</strain>
    </source>
</reference>
<accession>W2WK93</accession>
<proteinExistence type="predicted"/>
<evidence type="ECO:0000313" key="2">
    <source>
        <dbReference type="Proteomes" id="UP000018958"/>
    </source>
</evidence>
<evidence type="ECO:0000313" key="1">
    <source>
        <dbReference type="EMBL" id="ETP10990.1"/>
    </source>
</evidence>
<comment type="caution">
    <text evidence="1">The sequence shown here is derived from an EMBL/GenBank/DDBJ whole genome shotgun (WGS) entry which is preliminary data.</text>
</comment>